<gene>
    <name evidence="2" type="ORF">KIN20_008107</name>
</gene>
<dbReference type="EMBL" id="JAHQIW010001262">
    <property type="protein sequence ID" value="KAJ1351927.1"/>
    <property type="molecule type" value="Genomic_DNA"/>
</dbReference>
<protein>
    <submittedName>
        <fullName evidence="2">Uncharacterized protein</fullName>
    </submittedName>
</protein>
<name>A0AAD5QII7_PARTN</name>
<dbReference type="Proteomes" id="UP001196413">
    <property type="component" value="Unassembled WGS sequence"/>
</dbReference>
<evidence type="ECO:0000256" key="1">
    <source>
        <dbReference type="SAM" id="MobiDB-lite"/>
    </source>
</evidence>
<proteinExistence type="predicted"/>
<evidence type="ECO:0000313" key="3">
    <source>
        <dbReference type="Proteomes" id="UP001196413"/>
    </source>
</evidence>
<keyword evidence="3" id="KW-1185">Reference proteome</keyword>
<feature type="compositionally biased region" description="Polar residues" evidence="1">
    <location>
        <begin position="146"/>
        <end position="159"/>
    </location>
</feature>
<comment type="caution">
    <text evidence="2">The sequence shown here is derived from an EMBL/GenBank/DDBJ whole genome shotgun (WGS) entry which is preliminary data.</text>
</comment>
<feature type="region of interest" description="Disordered" evidence="1">
    <location>
        <begin position="125"/>
        <end position="159"/>
    </location>
</feature>
<feature type="region of interest" description="Disordered" evidence="1">
    <location>
        <begin position="16"/>
        <end position="40"/>
    </location>
</feature>
<dbReference type="AlphaFoldDB" id="A0AAD5QII7"/>
<feature type="compositionally biased region" description="Low complexity" evidence="1">
    <location>
        <begin position="125"/>
        <end position="144"/>
    </location>
</feature>
<evidence type="ECO:0000313" key="2">
    <source>
        <dbReference type="EMBL" id="KAJ1351927.1"/>
    </source>
</evidence>
<reference evidence="2" key="1">
    <citation type="submission" date="2021-06" db="EMBL/GenBank/DDBJ databases">
        <title>Parelaphostrongylus tenuis whole genome reference sequence.</title>
        <authorList>
            <person name="Garwood T.J."/>
            <person name="Larsen P.A."/>
            <person name="Fountain-Jones N.M."/>
            <person name="Garbe J.R."/>
            <person name="Macchietto M.G."/>
            <person name="Kania S.A."/>
            <person name="Gerhold R.W."/>
            <person name="Richards J.E."/>
            <person name="Wolf T.M."/>
        </authorList>
    </citation>
    <scope>NUCLEOTIDE SEQUENCE</scope>
    <source>
        <strain evidence="2">MNPRO001-30</strain>
        <tissue evidence="2">Meninges</tissue>
    </source>
</reference>
<sequence length="410" mass="44128">MWLHDDFCTHRRRRAATTTTTAMTTTTMTAPPTTTSASTENSDFLKTLTPNELLIALVNCFAPPMGGDESPPLLDRECAQSADEPFTVLPQNMCVKEKGGTRTPHESNGAFPEAKPSLLKLPATGRSSISTTTSSTPCSGHPTTRLLVSNGTPNDSTDTKYSMVTLGGALGMRKQRSLTNANQSSMNNDLTLDQLNPTLAEALAAVKSKNGAVSKSGSNNSLSFSDGCASRRDTLPTRMSGPVTLEALAPSNAIAADGSVPGSGHLVSFNGQTTEVPEEIHCHLCDYPMKLCIRKSKYKGEIREYAAYRCLRKGCQTFRSVRKVIEPELSLPRKRKFDDASLEIFDACSALSRSEPVPLRKCQPDVTVNNRPGSEGTLFYVPGSITTQHMEAMQKITFDLLGGATGPLET</sequence>
<organism evidence="2 3">
    <name type="scientific">Parelaphostrongylus tenuis</name>
    <name type="common">Meningeal worm</name>
    <dbReference type="NCBI Taxonomy" id="148309"/>
    <lineage>
        <taxon>Eukaryota</taxon>
        <taxon>Metazoa</taxon>
        <taxon>Ecdysozoa</taxon>
        <taxon>Nematoda</taxon>
        <taxon>Chromadorea</taxon>
        <taxon>Rhabditida</taxon>
        <taxon>Rhabditina</taxon>
        <taxon>Rhabditomorpha</taxon>
        <taxon>Strongyloidea</taxon>
        <taxon>Metastrongylidae</taxon>
        <taxon>Parelaphostrongylus</taxon>
    </lineage>
</organism>
<accession>A0AAD5QII7</accession>
<feature type="compositionally biased region" description="Low complexity" evidence="1">
    <location>
        <begin position="16"/>
        <end position="39"/>
    </location>
</feature>